<keyword evidence="3" id="KW-1185">Reference proteome</keyword>
<feature type="region of interest" description="Disordered" evidence="1">
    <location>
        <begin position="1"/>
        <end position="24"/>
    </location>
</feature>
<feature type="region of interest" description="Disordered" evidence="1">
    <location>
        <begin position="55"/>
        <end position="80"/>
    </location>
</feature>
<evidence type="ECO:0000313" key="2">
    <source>
        <dbReference type="EMBL" id="QCD83591.1"/>
    </source>
</evidence>
<protein>
    <submittedName>
        <fullName evidence="2">Uncharacterized protein</fullName>
    </submittedName>
</protein>
<name>A0A4D6L502_VIGUN</name>
<accession>A0A4D6L502</accession>
<gene>
    <name evidence="2" type="ORF">DEO72_LG2g3937</name>
</gene>
<reference evidence="2 3" key="1">
    <citation type="submission" date="2019-04" db="EMBL/GenBank/DDBJ databases">
        <title>An improved genome assembly and genetic linkage map for asparagus bean, Vigna unguiculata ssp. sesquipedialis.</title>
        <authorList>
            <person name="Xia Q."/>
            <person name="Zhang R."/>
            <person name="Dong Y."/>
        </authorList>
    </citation>
    <scope>NUCLEOTIDE SEQUENCE [LARGE SCALE GENOMIC DNA]</scope>
    <source>
        <tissue evidence="2">Leaf</tissue>
    </source>
</reference>
<dbReference type="AlphaFoldDB" id="A0A4D6L502"/>
<evidence type="ECO:0000313" key="3">
    <source>
        <dbReference type="Proteomes" id="UP000501690"/>
    </source>
</evidence>
<dbReference type="Proteomes" id="UP000501690">
    <property type="component" value="Linkage Group LG2"/>
</dbReference>
<feature type="compositionally biased region" description="Acidic residues" evidence="1">
    <location>
        <begin position="10"/>
        <end position="24"/>
    </location>
</feature>
<evidence type="ECO:0000256" key="1">
    <source>
        <dbReference type="SAM" id="MobiDB-lite"/>
    </source>
</evidence>
<dbReference type="EMBL" id="CP039346">
    <property type="protein sequence ID" value="QCD83591.1"/>
    <property type="molecule type" value="Genomic_DNA"/>
</dbReference>
<proteinExistence type="predicted"/>
<organism evidence="2 3">
    <name type="scientific">Vigna unguiculata</name>
    <name type="common">Cowpea</name>
    <dbReference type="NCBI Taxonomy" id="3917"/>
    <lineage>
        <taxon>Eukaryota</taxon>
        <taxon>Viridiplantae</taxon>
        <taxon>Streptophyta</taxon>
        <taxon>Embryophyta</taxon>
        <taxon>Tracheophyta</taxon>
        <taxon>Spermatophyta</taxon>
        <taxon>Magnoliopsida</taxon>
        <taxon>eudicotyledons</taxon>
        <taxon>Gunneridae</taxon>
        <taxon>Pentapetalae</taxon>
        <taxon>rosids</taxon>
        <taxon>fabids</taxon>
        <taxon>Fabales</taxon>
        <taxon>Fabaceae</taxon>
        <taxon>Papilionoideae</taxon>
        <taxon>50 kb inversion clade</taxon>
        <taxon>NPAAA clade</taxon>
        <taxon>indigoferoid/millettioid clade</taxon>
        <taxon>Phaseoleae</taxon>
        <taxon>Vigna</taxon>
    </lineage>
</organism>
<sequence>MENGTKAEAVEELGNEVEVESEANEVEVQCEAEKLGNEVHMAEVLGHVRFDGAEQVQPESGEVKVQNQGESHVQPESGVS</sequence>